<evidence type="ECO:0000313" key="8">
    <source>
        <dbReference type="EMBL" id="OQS05398.1"/>
    </source>
</evidence>
<comment type="caution">
    <text evidence="8">The sequence shown here is derived from an EMBL/GenBank/DDBJ whole genome shotgun (WGS) entry which is preliminary data.</text>
</comment>
<dbReference type="SUPFAM" id="SSF103473">
    <property type="entry name" value="MFS general substrate transporter"/>
    <property type="match status" value="1"/>
</dbReference>
<sequence length="574" mass="63962">MRASDQTPPNTTHKIWLLDQQQLDEIVVMEQSFGEKEEVEKPNDNNNGALREGGAISLTSPEALALFSQYAGVGLVLGALPALAYPVYNVYLQMEGYQVASYSSLMRLPWSVKIFMGMFSDCFPIQGYRRRSYMLIGWIACILSCGIMAATAFPDPYYGLDRLQGLPLANISKDDQAKYINLSAPQSGSLFIMLSTVATFGSVLVAVASDAMTVQYAQREPIAVRGKIQTMIYIVRDSFRQIPAIIIGFAMNSPRYGGDYSWSISPNAIFGLLIAPALMGIVTASWFLVEHKVEIVSWRPYFRSLWYLIQLRVMWQLCAYNFFSVMFMYVDETVSSPTLELWVHADALNVQLFSVLGGLLAPVTYALISKFALHWDWRSSIVISTFVWVALRVVFQIPVVWNMIRNQYFVLFGQAVMDLPTNVSFLFPLYAAVEVADIGNEGVVYALLSSVGNLGYFFGPVLTKTIDSFFAVSRNDLRRDDTAVRSQATYCYIISYTVKIAALVLIVLLPRQKAHVQLLKRRGESSRVAGMAVVVVFILVLIYALIANCLSFFKQTYCYRIAGGAGLAGADSCP</sequence>
<dbReference type="PANTHER" id="PTHR31585:SF5">
    <property type="entry name" value="RNA-BINDING S4 DOMAIN-CONTAINING PROTEIN"/>
    <property type="match status" value="1"/>
</dbReference>
<keyword evidence="3" id="KW-0813">Transport</keyword>
<feature type="transmembrane region" description="Helical" evidence="7">
    <location>
        <begin position="309"/>
        <end position="330"/>
    </location>
</feature>
<gene>
    <name evidence="8" type="ORF">THRCLA_02449</name>
</gene>
<dbReference type="InterPro" id="IPR036259">
    <property type="entry name" value="MFS_trans_sf"/>
</dbReference>
<proteinExistence type="inferred from homology"/>
<dbReference type="Pfam" id="PF03092">
    <property type="entry name" value="BT1"/>
    <property type="match status" value="1"/>
</dbReference>
<comment type="similarity">
    <text evidence="2">Belongs to the major facilitator superfamily. Folate-biopterin transporter (TC 2.A.71) family.</text>
</comment>
<keyword evidence="9" id="KW-1185">Reference proteome</keyword>
<feature type="transmembrane region" description="Helical" evidence="7">
    <location>
        <begin position="238"/>
        <end position="256"/>
    </location>
</feature>
<dbReference type="Proteomes" id="UP000243217">
    <property type="component" value="Unassembled WGS sequence"/>
</dbReference>
<evidence type="ECO:0000313" key="9">
    <source>
        <dbReference type="Proteomes" id="UP000243217"/>
    </source>
</evidence>
<feature type="transmembrane region" description="Helical" evidence="7">
    <location>
        <begin position="487"/>
        <end position="508"/>
    </location>
</feature>
<feature type="transmembrane region" description="Helical" evidence="7">
    <location>
        <begin position="190"/>
        <end position="217"/>
    </location>
</feature>
<organism evidence="8 9">
    <name type="scientific">Thraustotheca clavata</name>
    <dbReference type="NCBI Taxonomy" id="74557"/>
    <lineage>
        <taxon>Eukaryota</taxon>
        <taxon>Sar</taxon>
        <taxon>Stramenopiles</taxon>
        <taxon>Oomycota</taxon>
        <taxon>Saprolegniomycetes</taxon>
        <taxon>Saprolegniales</taxon>
        <taxon>Achlyaceae</taxon>
        <taxon>Thraustotheca</taxon>
    </lineage>
</organism>
<accession>A0A1W0A597</accession>
<feature type="transmembrane region" description="Helical" evidence="7">
    <location>
        <begin position="70"/>
        <end position="88"/>
    </location>
</feature>
<evidence type="ECO:0000256" key="3">
    <source>
        <dbReference type="ARBA" id="ARBA00022448"/>
    </source>
</evidence>
<dbReference type="GO" id="GO:0016020">
    <property type="term" value="C:membrane"/>
    <property type="evidence" value="ECO:0007669"/>
    <property type="project" value="UniProtKB-SubCell"/>
</dbReference>
<evidence type="ECO:0000256" key="5">
    <source>
        <dbReference type="ARBA" id="ARBA00022989"/>
    </source>
</evidence>
<protein>
    <submittedName>
        <fullName evidence="8">Folate-Biopterin Transporter (FBT) Family</fullName>
    </submittedName>
</protein>
<evidence type="ECO:0000256" key="2">
    <source>
        <dbReference type="ARBA" id="ARBA00007015"/>
    </source>
</evidence>
<name>A0A1W0A597_9STRA</name>
<dbReference type="EMBL" id="JNBS01000459">
    <property type="protein sequence ID" value="OQS05398.1"/>
    <property type="molecule type" value="Genomic_DNA"/>
</dbReference>
<evidence type="ECO:0000256" key="7">
    <source>
        <dbReference type="SAM" id="Phobius"/>
    </source>
</evidence>
<feature type="transmembrane region" description="Helical" evidence="7">
    <location>
        <begin position="442"/>
        <end position="459"/>
    </location>
</feature>
<dbReference type="PANTHER" id="PTHR31585">
    <property type="entry name" value="FOLATE-BIOPTERIN TRANSPORTER 1, CHLOROPLASTIC"/>
    <property type="match status" value="1"/>
</dbReference>
<keyword evidence="4 7" id="KW-0812">Transmembrane</keyword>
<dbReference type="InterPro" id="IPR039309">
    <property type="entry name" value="BT1"/>
</dbReference>
<feature type="transmembrane region" description="Helical" evidence="7">
    <location>
        <begin position="132"/>
        <end position="153"/>
    </location>
</feature>
<evidence type="ECO:0000256" key="4">
    <source>
        <dbReference type="ARBA" id="ARBA00022692"/>
    </source>
</evidence>
<keyword evidence="5 7" id="KW-1133">Transmembrane helix</keyword>
<dbReference type="OrthoDB" id="754047at2759"/>
<dbReference type="AlphaFoldDB" id="A0A1W0A597"/>
<feature type="transmembrane region" description="Helical" evidence="7">
    <location>
        <begin position="350"/>
        <end position="368"/>
    </location>
</feature>
<feature type="transmembrane region" description="Helical" evidence="7">
    <location>
        <begin position="268"/>
        <end position="289"/>
    </location>
</feature>
<feature type="transmembrane region" description="Helical" evidence="7">
    <location>
        <begin position="528"/>
        <end position="546"/>
    </location>
</feature>
<reference evidence="8 9" key="1">
    <citation type="journal article" date="2014" name="Genome Biol. Evol.">
        <title>The secreted proteins of Achlya hypogyna and Thraustotheca clavata identify the ancestral oomycete secretome and reveal gene acquisitions by horizontal gene transfer.</title>
        <authorList>
            <person name="Misner I."/>
            <person name="Blouin N."/>
            <person name="Leonard G."/>
            <person name="Richards T.A."/>
            <person name="Lane C.E."/>
        </authorList>
    </citation>
    <scope>NUCLEOTIDE SEQUENCE [LARGE SCALE GENOMIC DNA]</scope>
    <source>
        <strain evidence="8 9">ATCC 34112</strain>
    </source>
</reference>
<evidence type="ECO:0000256" key="1">
    <source>
        <dbReference type="ARBA" id="ARBA00004141"/>
    </source>
</evidence>
<keyword evidence="6 7" id="KW-0472">Membrane</keyword>
<comment type="subcellular location">
    <subcellularLocation>
        <location evidence="1">Membrane</location>
        <topology evidence="1">Multi-pass membrane protein</topology>
    </subcellularLocation>
</comment>
<evidence type="ECO:0000256" key="6">
    <source>
        <dbReference type="ARBA" id="ARBA00023136"/>
    </source>
</evidence>
<feature type="transmembrane region" description="Helical" evidence="7">
    <location>
        <begin position="380"/>
        <end position="401"/>
    </location>
</feature>